<dbReference type="GO" id="GO:0046872">
    <property type="term" value="F:metal ion binding"/>
    <property type="evidence" value="ECO:0007669"/>
    <property type="project" value="UniProtKB-KW"/>
</dbReference>
<evidence type="ECO:0000256" key="7">
    <source>
        <dbReference type="HAMAP-Rule" id="MF_01374"/>
    </source>
</evidence>
<evidence type="ECO:0000313" key="10">
    <source>
        <dbReference type="Proteomes" id="UP000243469"/>
    </source>
</evidence>
<keyword evidence="5 7" id="KW-0378">Hydrolase</keyword>
<dbReference type="NCBIfam" id="TIGR03413">
    <property type="entry name" value="GSH_gloB"/>
    <property type="match status" value="1"/>
</dbReference>
<reference evidence="9 10" key="1">
    <citation type="submission" date="2017-10" db="EMBL/GenBank/DDBJ databases">
        <title>Novel microbial diversity and functional potential in the marine mammal oral microbiome.</title>
        <authorList>
            <person name="Dudek N.K."/>
            <person name="Sun C.L."/>
            <person name="Burstein D."/>
            <person name="Kantor R.S."/>
            <person name="Aliaga Goltsman D.S."/>
            <person name="Bik E.M."/>
            <person name="Thomas B.C."/>
            <person name="Banfield J.F."/>
            <person name="Relman D.A."/>
        </authorList>
    </citation>
    <scope>NUCLEOTIDE SEQUENCE [LARGE SCALE GENOMIC DNA]</scope>
    <source>
        <strain evidence="9">DOLJORAL78_47_21</strain>
    </source>
</reference>
<comment type="catalytic activity">
    <reaction evidence="1 7">
        <text>an S-(2-hydroxyacyl)glutathione + H2O = a 2-hydroxy carboxylate + glutathione + H(+)</text>
        <dbReference type="Rhea" id="RHEA:21864"/>
        <dbReference type="ChEBI" id="CHEBI:15377"/>
        <dbReference type="ChEBI" id="CHEBI:15378"/>
        <dbReference type="ChEBI" id="CHEBI:57925"/>
        <dbReference type="ChEBI" id="CHEBI:58896"/>
        <dbReference type="ChEBI" id="CHEBI:71261"/>
        <dbReference type="EC" id="3.1.2.6"/>
    </reaction>
</comment>
<feature type="binding site" evidence="7">
    <location>
        <position position="112"/>
    </location>
    <ligand>
        <name>Zn(2+)</name>
        <dbReference type="ChEBI" id="CHEBI:29105"/>
        <label>1</label>
    </ligand>
</feature>
<name>A0A2G6JQ67_NEPCE</name>
<dbReference type="Gene3D" id="3.60.15.10">
    <property type="entry name" value="Ribonuclease Z/Hydroxyacylglutathione hydrolase-like"/>
    <property type="match status" value="1"/>
</dbReference>
<dbReference type="InterPro" id="IPR036866">
    <property type="entry name" value="RibonucZ/Hydroxyglut_hydro"/>
</dbReference>
<dbReference type="InterPro" id="IPR035680">
    <property type="entry name" value="Clx_II_MBL"/>
</dbReference>
<dbReference type="InterPro" id="IPR032282">
    <property type="entry name" value="HAGH_C"/>
</dbReference>
<dbReference type="PANTHER" id="PTHR43705:SF1">
    <property type="entry name" value="HYDROXYACYLGLUTATHIONE HYDROLASE GLOB"/>
    <property type="match status" value="1"/>
</dbReference>
<keyword evidence="6 7" id="KW-0862">Zinc</keyword>
<evidence type="ECO:0000256" key="6">
    <source>
        <dbReference type="ARBA" id="ARBA00022833"/>
    </source>
</evidence>
<dbReference type="EMBL" id="PDSH01000006">
    <property type="protein sequence ID" value="PIE25360.1"/>
    <property type="molecule type" value="Genomic_DNA"/>
</dbReference>
<dbReference type="InterPro" id="IPR001279">
    <property type="entry name" value="Metallo-B-lactamas"/>
</dbReference>
<feature type="binding site" evidence="7">
    <location>
        <position position="55"/>
    </location>
    <ligand>
        <name>Zn(2+)</name>
        <dbReference type="ChEBI" id="CHEBI:29105"/>
        <label>1</label>
    </ligand>
</feature>
<dbReference type="PANTHER" id="PTHR43705">
    <property type="entry name" value="HYDROXYACYLGLUTATHIONE HYDROLASE"/>
    <property type="match status" value="1"/>
</dbReference>
<proteinExistence type="inferred from homology"/>
<dbReference type="Proteomes" id="UP000243469">
    <property type="component" value="Unassembled WGS sequence"/>
</dbReference>
<dbReference type="EC" id="3.1.2.6" evidence="7"/>
<dbReference type="SUPFAM" id="SSF56281">
    <property type="entry name" value="Metallo-hydrolase/oxidoreductase"/>
    <property type="match status" value="1"/>
</dbReference>
<dbReference type="InterPro" id="IPR017782">
    <property type="entry name" value="Hydroxyacylglutathione_Hdrlase"/>
</dbReference>
<comment type="subunit">
    <text evidence="7">Monomer.</text>
</comment>
<comment type="similarity">
    <text evidence="3 7">Belongs to the metallo-beta-lactamase superfamily. Glyoxalase II family.</text>
</comment>
<sequence>MFSVTPISAFSDNYIWVISLPDTSRVAVVDPGDAEPVEAYLTENNLELCAILITHHHNDHTGGVKALVDGKRNIPVYGPDSSPFKGITNPLHEGDRIELLGTTLSVKTIPGHTLDHICYFVDQPNPQLFCGDTLFLAGCGRLFEGTAKQMLTAMHYFSELPDTTEVYCTHEYSLANLSFAAAVEPENQAIQDAISRCKKQREQGKPTLPTSIAQEKEINPFMRTTHRDVISAAHAFSHTTIDNEVEVFAAIREWKNQF</sequence>
<comment type="cofactor">
    <cofactor evidence="7">
        <name>Zn(2+)</name>
        <dbReference type="ChEBI" id="CHEBI:29105"/>
    </cofactor>
    <text evidence="7">Binds 2 Zn(2+) ions per subunit.</text>
</comment>
<dbReference type="CDD" id="cd07723">
    <property type="entry name" value="hydroxyacylglutathione_hydrolase_MBL-fold"/>
    <property type="match status" value="1"/>
</dbReference>
<dbReference type="UniPathway" id="UPA00619">
    <property type="reaction ID" value="UER00676"/>
</dbReference>
<evidence type="ECO:0000259" key="8">
    <source>
        <dbReference type="SMART" id="SM00849"/>
    </source>
</evidence>
<feature type="binding site" evidence="7">
    <location>
        <position position="170"/>
    </location>
    <ligand>
        <name>Zn(2+)</name>
        <dbReference type="ChEBI" id="CHEBI:29105"/>
        <label>2</label>
    </ligand>
</feature>
<evidence type="ECO:0000256" key="4">
    <source>
        <dbReference type="ARBA" id="ARBA00022723"/>
    </source>
</evidence>
<dbReference type="HAMAP" id="MF_01374">
    <property type="entry name" value="Glyoxalase_2"/>
    <property type="match status" value="1"/>
</dbReference>
<feature type="binding site" evidence="7">
    <location>
        <position position="132"/>
    </location>
    <ligand>
        <name>Zn(2+)</name>
        <dbReference type="ChEBI" id="CHEBI:29105"/>
        <label>2</label>
    </ligand>
</feature>
<feature type="binding site" evidence="7">
    <location>
        <position position="60"/>
    </location>
    <ligand>
        <name>Zn(2+)</name>
        <dbReference type="ChEBI" id="CHEBI:29105"/>
        <label>2</label>
    </ligand>
</feature>
<evidence type="ECO:0000256" key="2">
    <source>
        <dbReference type="ARBA" id="ARBA00004963"/>
    </source>
</evidence>
<dbReference type="SMART" id="SM00849">
    <property type="entry name" value="Lactamase_B"/>
    <property type="match status" value="1"/>
</dbReference>
<dbReference type="Pfam" id="PF00753">
    <property type="entry name" value="Lactamase_B"/>
    <property type="match status" value="1"/>
</dbReference>
<dbReference type="PIRSF" id="PIRSF005457">
    <property type="entry name" value="Glx"/>
    <property type="match status" value="1"/>
</dbReference>
<protein>
    <recommendedName>
        <fullName evidence="7">Hydroxyacylglutathione hydrolase</fullName>
        <ecNumber evidence="7">3.1.2.6</ecNumber>
    </recommendedName>
    <alternativeName>
        <fullName evidence="7">Glyoxalase II</fullName>
        <shortName evidence="7">Glx II</shortName>
    </alternativeName>
</protein>
<evidence type="ECO:0000256" key="1">
    <source>
        <dbReference type="ARBA" id="ARBA00001623"/>
    </source>
</evidence>
<feature type="domain" description="Metallo-beta-lactamase" evidence="8">
    <location>
        <begin position="12"/>
        <end position="170"/>
    </location>
</feature>
<dbReference type="GO" id="GO:0004416">
    <property type="term" value="F:hydroxyacylglutathione hydrolase activity"/>
    <property type="evidence" value="ECO:0007669"/>
    <property type="project" value="UniProtKB-UniRule"/>
</dbReference>
<dbReference type="Pfam" id="PF16123">
    <property type="entry name" value="HAGH_C"/>
    <property type="match status" value="1"/>
</dbReference>
<dbReference type="GO" id="GO:0019243">
    <property type="term" value="P:methylglyoxal catabolic process to D-lactate via S-lactoyl-glutathione"/>
    <property type="evidence" value="ECO:0007669"/>
    <property type="project" value="UniProtKB-UniRule"/>
</dbReference>
<keyword evidence="4 7" id="KW-0479">Metal-binding</keyword>
<organism evidence="9 10">
    <name type="scientific">Neptuniibacter caesariensis</name>
    <dbReference type="NCBI Taxonomy" id="207954"/>
    <lineage>
        <taxon>Bacteria</taxon>
        <taxon>Pseudomonadati</taxon>
        <taxon>Pseudomonadota</taxon>
        <taxon>Gammaproteobacteria</taxon>
        <taxon>Oceanospirillales</taxon>
        <taxon>Oceanospirillaceae</taxon>
        <taxon>Neptuniibacter</taxon>
    </lineage>
</organism>
<comment type="function">
    <text evidence="7">Thiolesterase that catalyzes the hydrolysis of S-D-lactoyl-glutathione to form glutathione and D-lactic acid.</text>
</comment>
<feature type="binding site" evidence="7">
    <location>
        <position position="57"/>
    </location>
    <ligand>
        <name>Zn(2+)</name>
        <dbReference type="ChEBI" id="CHEBI:29105"/>
        <label>1</label>
    </ligand>
</feature>
<comment type="caution">
    <text evidence="9">The sequence shown here is derived from an EMBL/GenBank/DDBJ whole genome shotgun (WGS) entry which is preliminary data.</text>
</comment>
<evidence type="ECO:0000256" key="5">
    <source>
        <dbReference type="ARBA" id="ARBA00022801"/>
    </source>
</evidence>
<dbReference type="InterPro" id="IPR050110">
    <property type="entry name" value="Glyoxalase_II_hydrolase"/>
</dbReference>
<evidence type="ECO:0000313" key="9">
    <source>
        <dbReference type="EMBL" id="PIE25360.1"/>
    </source>
</evidence>
<accession>A0A2G6JQ67</accession>
<gene>
    <name evidence="7 9" type="primary">gloB</name>
    <name evidence="9" type="ORF">CSA60_00680</name>
</gene>
<comment type="pathway">
    <text evidence="2 7">Secondary metabolite metabolism; methylglyoxal degradation; (R)-lactate from methylglyoxal: step 2/2.</text>
</comment>
<feature type="binding site" evidence="7">
    <location>
        <position position="59"/>
    </location>
    <ligand>
        <name>Zn(2+)</name>
        <dbReference type="ChEBI" id="CHEBI:29105"/>
        <label>2</label>
    </ligand>
</feature>
<dbReference type="AlphaFoldDB" id="A0A2G6JQ67"/>
<evidence type="ECO:0000256" key="3">
    <source>
        <dbReference type="ARBA" id="ARBA00006759"/>
    </source>
</evidence>
<feature type="binding site" evidence="7">
    <location>
        <position position="132"/>
    </location>
    <ligand>
        <name>Zn(2+)</name>
        <dbReference type="ChEBI" id="CHEBI:29105"/>
        <label>1</label>
    </ligand>
</feature>